<dbReference type="AlphaFoldDB" id="A0A4U5NV43"/>
<sequence length="67" mass="7668">MPLQQRYSSKRKSIQNILCFQTSIFICFNMSKFYVMSKPNDGNGTVYVDPYLPSIVPITNHPALKVP</sequence>
<dbReference type="Proteomes" id="UP000298663">
    <property type="component" value="Unassembled WGS sequence"/>
</dbReference>
<gene>
    <name evidence="1" type="ORF">L596_011680</name>
</gene>
<dbReference type="EMBL" id="AZBU02000003">
    <property type="protein sequence ID" value="TKR87252.1"/>
    <property type="molecule type" value="Genomic_DNA"/>
</dbReference>
<reference evidence="1 2" key="1">
    <citation type="journal article" date="2015" name="Genome Biol.">
        <title>Comparative genomics of Steinernema reveals deeply conserved gene regulatory networks.</title>
        <authorList>
            <person name="Dillman A.R."/>
            <person name="Macchietto M."/>
            <person name="Porter C.F."/>
            <person name="Rogers A."/>
            <person name="Williams B."/>
            <person name="Antoshechkin I."/>
            <person name="Lee M.M."/>
            <person name="Goodwin Z."/>
            <person name="Lu X."/>
            <person name="Lewis E.E."/>
            <person name="Goodrich-Blair H."/>
            <person name="Stock S.P."/>
            <person name="Adams B.J."/>
            <person name="Sternberg P.W."/>
            <person name="Mortazavi A."/>
        </authorList>
    </citation>
    <scope>NUCLEOTIDE SEQUENCE [LARGE SCALE GENOMIC DNA]</scope>
    <source>
        <strain evidence="1 2">ALL</strain>
    </source>
</reference>
<evidence type="ECO:0000313" key="1">
    <source>
        <dbReference type="EMBL" id="TKR87252.1"/>
    </source>
</evidence>
<keyword evidence="2" id="KW-1185">Reference proteome</keyword>
<evidence type="ECO:0000313" key="2">
    <source>
        <dbReference type="Proteomes" id="UP000298663"/>
    </source>
</evidence>
<reference evidence="1 2" key="2">
    <citation type="journal article" date="2019" name="G3 (Bethesda)">
        <title>Hybrid Assembly of the Genome of the Entomopathogenic Nematode Steinernema carpocapsae Identifies the X-Chromosome.</title>
        <authorList>
            <person name="Serra L."/>
            <person name="Macchietto M."/>
            <person name="Macias-Munoz A."/>
            <person name="McGill C.J."/>
            <person name="Rodriguez I.M."/>
            <person name="Rodriguez B."/>
            <person name="Murad R."/>
            <person name="Mortazavi A."/>
        </authorList>
    </citation>
    <scope>NUCLEOTIDE SEQUENCE [LARGE SCALE GENOMIC DNA]</scope>
    <source>
        <strain evidence="1 2">ALL</strain>
    </source>
</reference>
<protein>
    <submittedName>
        <fullName evidence="1">Uncharacterized protein</fullName>
    </submittedName>
</protein>
<organism evidence="1 2">
    <name type="scientific">Steinernema carpocapsae</name>
    <name type="common">Entomopathogenic nematode</name>
    <dbReference type="NCBI Taxonomy" id="34508"/>
    <lineage>
        <taxon>Eukaryota</taxon>
        <taxon>Metazoa</taxon>
        <taxon>Ecdysozoa</taxon>
        <taxon>Nematoda</taxon>
        <taxon>Chromadorea</taxon>
        <taxon>Rhabditida</taxon>
        <taxon>Tylenchina</taxon>
        <taxon>Panagrolaimomorpha</taxon>
        <taxon>Strongyloidoidea</taxon>
        <taxon>Steinernematidae</taxon>
        <taxon>Steinernema</taxon>
    </lineage>
</organism>
<comment type="caution">
    <text evidence="1">The sequence shown here is derived from an EMBL/GenBank/DDBJ whole genome shotgun (WGS) entry which is preliminary data.</text>
</comment>
<proteinExistence type="predicted"/>
<accession>A0A4U5NV43</accession>
<name>A0A4U5NV43_STECR</name>